<dbReference type="PANTHER" id="PTHR36973">
    <property type="entry name" value="SLL1456 PROTEIN-RELATED"/>
    <property type="match status" value="1"/>
</dbReference>
<organism evidence="2 3">
    <name type="scientific">Roseovarius azorensis</name>
    <dbReference type="NCBI Taxonomy" id="1287727"/>
    <lineage>
        <taxon>Bacteria</taxon>
        <taxon>Pseudomonadati</taxon>
        <taxon>Pseudomonadota</taxon>
        <taxon>Alphaproteobacteria</taxon>
        <taxon>Rhodobacterales</taxon>
        <taxon>Roseobacteraceae</taxon>
        <taxon>Roseovarius</taxon>
    </lineage>
</organism>
<feature type="domain" description="Methyltransferase FkbM" evidence="1">
    <location>
        <begin position="44"/>
        <end position="196"/>
    </location>
</feature>
<dbReference type="AlphaFoldDB" id="A0A1H7WR20"/>
<dbReference type="RefSeq" id="WP_093039131.1">
    <property type="nucleotide sequence ID" value="NZ_FOAG01000016.1"/>
</dbReference>
<dbReference type="GO" id="GO:0008171">
    <property type="term" value="F:O-methyltransferase activity"/>
    <property type="evidence" value="ECO:0007669"/>
    <property type="project" value="TreeGrafter"/>
</dbReference>
<name>A0A1H7WR20_9RHOB</name>
<proteinExistence type="predicted"/>
<reference evidence="2 3" key="1">
    <citation type="submission" date="2016-10" db="EMBL/GenBank/DDBJ databases">
        <authorList>
            <person name="de Groot N.N."/>
        </authorList>
    </citation>
    <scope>NUCLEOTIDE SEQUENCE [LARGE SCALE GENOMIC DNA]</scope>
    <source>
        <strain evidence="2 3">DSM 100674</strain>
    </source>
</reference>
<dbReference type="STRING" id="1287727.SAMN05443999_11655"/>
<dbReference type="SUPFAM" id="SSF53335">
    <property type="entry name" value="S-adenosyl-L-methionine-dependent methyltransferases"/>
    <property type="match status" value="1"/>
</dbReference>
<dbReference type="OrthoDB" id="292760at2"/>
<dbReference type="GO" id="GO:0032259">
    <property type="term" value="P:methylation"/>
    <property type="evidence" value="ECO:0007669"/>
    <property type="project" value="UniProtKB-KW"/>
</dbReference>
<dbReference type="Pfam" id="PF05050">
    <property type="entry name" value="Methyltransf_21"/>
    <property type="match status" value="1"/>
</dbReference>
<evidence type="ECO:0000313" key="3">
    <source>
        <dbReference type="Proteomes" id="UP000199582"/>
    </source>
</evidence>
<dbReference type="PANTHER" id="PTHR36973:SF4">
    <property type="entry name" value="NODULATION PROTEIN"/>
    <property type="match status" value="1"/>
</dbReference>
<dbReference type="Proteomes" id="UP000199582">
    <property type="component" value="Unassembled WGS sequence"/>
</dbReference>
<keyword evidence="2" id="KW-0808">Transferase</keyword>
<protein>
    <submittedName>
        <fullName evidence="2">Methyltransferase, FkbM family</fullName>
    </submittedName>
</protein>
<gene>
    <name evidence="2" type="ORF">SAMN05443999_11655</name>
</gene>
<dbReference type="EMBL" id="FOAG01000016">
    <property type="protein sequence ID" value="SEM23962.1"/>
    <property type="molecule type" value="Genomic_DNA"/>
</dbReference>
<dbReference type="Gene3D" id="3.40.50.150">
    <property type="entry name" value="Vaccinia Virus protein VP39"/>
    <property type="match status" value="1"/>
</dbReference>
<dbReference type="NCBIfam" id="TIGR01444">
    <property type="entry name" value="fkbM_fam"/>
    <property type="match status" value="1"/>
</dbReference>
<dbReference type="InterPro" id="IPR053188">
    <property type="entry name" value="FkbM_Methyltransferase"/>
</dbReference>
<accession>A0A1H7WR20</accession>
<dbReference type="InterPro" id="IPR006342">
    <property type="entry name" value="FkbM_mtfrase"/>
</dbReference>
<sequence length="234" mass="26315">MKSLLKRAVPASWRRQVHETKRTHMLAALKRITGRGLNVGTVIDVGASDGRWSAQAMDYIPDAQYVLVEANPHHEPALEVFCRNHPRSRFVLAAASNKAQKLRFNADDPFGGKAEPGEDQAAIEVDAVRLDDITQPGEGPFLVKLDTHGYEVPILEGAGRCLSEAALVIIETYGFRIAPEALLFHEMVAYMRERGFGVVDISDPLWRPGDGCFWQMDLYFQPLTRPEFQRMTYF</sequence>
<evidence type="ECO:0000313" key="2">
    <source>
        <dbReference type="EMBL" id="SEM23962.1"/>
    </source>
</evidence>
<dbReference type="InterPro" id="IPR029063">
    <property type="entry name" value="SAM-dependent_MTases_sf"/>
</dbReference>
<keyword evidence="3" id="KW-1185">Reference proteome</keyword>
<keyword evidence="2" id="KW-0489">Methyltransferase</keyword>
<evidence type="ECO:0000259" key="1">
    <source>
        <dbReference type="Pfam" id="PF05050"/>
    </source>
</evidence>